<dbReference type="Pfam" id="PF04117">
    <property type="entry name" value="Mpv17_PMP22"/>
    <property type="match status" value="1"/>
</dbReference>
<comment type="similarity">
    <text evidence="2 7">Belongs to the peroxisomal membrane protein PXMP2/4 family.</text>
</comment>
<comment type="caution">
    <text evidence="7">Lacks conserved residue(s) required for the propagation of feature annotation.</text>
</comment>
<sequence length="187" mass="21958">MRILRFFQRQLAIRPLPTQMCIAGTISGCGDGFAQYMSSNKEWDKWRTARFSFLSSCFMAPTLFIWFRVLEKVKGGSRTLLLAKKLCIDQLCFSPLFNAAILFNLRFLQHQSIGKSYELLKEDWLNIYATSLKVWPFVQIVNLCFIPLNYRVILNQVSCYDTVVALFWNSYLSYTTQRPIDHIEQFY</sequence>
<evidence type="ECO:0000313" key="8">
    <source>
        <dbReference type="EMBL" id="PIC19566.1"/>
    </source>
</evidence>
<keyword evidence="4 7" id="KW-1133">Transmembrane helix</keyword>
<dbReference type="GO" id="GO:0005739">
    <property type="term" value="C:mitochondrion"/>
    <property type="evidence" value="ECO:0007669"/>
    <property type="project" value="TreeGrafter"/>
</dbReference>
<dbReference type="EMBL" id="PDUG01000006">
    <property type="protein sequence ID" value="PIC19566.1"/>
    <property type="molecule type" value="Genomic_DNA"/>
</dbReference>
<evidence type="ECO:0000256" key="3">
    <source>
        <dbReference type="ARBA" id="ARBA00022692"/>
    </source>
</evidence>
<dbReference type="GO" id="GO:0016020">
    <property type="term" value="C:membrane"/>
    <property type="evidence" value="ECO:0007669"/>
    <property type="project" value="UniProtKB-SubCell"/>
</dbReference>
<dbReference type="OrthoDB" id="430207at2759"/>
<feature type="transmembrane region" description="Helical" evidence="7">
    <location>
        <begin position="51"/>
        <end position="68"/>
    </location>
</feature>
<name>A0A2G5SXJ1_9PELO</name>
<dbReference type="PANTHER" id="PTHR11266:SF17">
    <property type="entry name" value="PROTEIN MPV17"/>
    <property type="match status" value="1"/>
</dbReference>
<organism evidence="8 9">
    <name type="scientific">Caenorhabditis nigoni</name>
    <dbReference type="NCBI Taxonomy" id="1611254"/>
    <lineage>
        <taxon>Eukaryota</taxon>
        <taxon>Metazoa</taxon>
        <taxon>Ecdysozoa</taxon>
        <taxon>Nematoda</taxon>
        <taxon>Chromadorea</taxon>
        <taxon>Rhabditida</taxon>
        <taxon>Rhabditina</taxon>
        <taxon>Rhabditomorpha</taxon>
        <taxon>Rhabditoidea</taxon>
        <taxon>Rhabditidae</taxon>
        <taxon>Peloderinae</taxon>
        <taxon>Caenorhabditis</taxon>
    </lineage>
</organism>
<comment type="subcellular location">
    <subcellularLocation>
        <location evidence="1">Membrane</location>
        <topology evidence="1">Multi-pass membrane protein</topology>
    </subcellularLocation>
</comment>
<reference evidence="9" key="1">
    <citation type="submission" date="2017-10" db="EMBL/GenBank/DDBJ databases">
        <title>Rapid genome shrinkage in a self-fertile nematode reveals novel sperm competition proteins.</title>
        <authorList>
            <person name="Yin D."/>
            <person name="Schwarz E.M."/>
            <person name="Thomas C.G."/>
            <person name="Felde R.L."/>
            <person name="Korf I.F."/>
            <person name="Cutter A.D."/>
            <person name="Schartner C.M."/>
            <person name="Ralston E.J."/>
            <person name="Meyer B.J."/>
            <person name="Haag E.S."/>
        </authorList>
    </citation>
    <scope>NUCLEOTIDE SEQUENCE [LARGE SCALE GENOMIC DNA]</scope>
    <source>
        <strain evidence="9">JU1422</strain>
    </source>
</reference>
<dbReference type="PROSITE" id="PS51257">
    <property type="entry name" value="PROKAR_LIPOPROTEIN"/>
    <property type="match status" value="1"/>
</dbReference>
<proteinExistence type="inferred from homology"/>
<evidence type="ECO:0000256" key="1">
    <source>
        <dbReference type="ARBA" id="ARBA00004141"/>
    </source>
</evidence>
<evidence type="ECO:0000256" key="4">
    <source>
        <dbReference type="ARBA" id="ARBA00022989"/>
    </source>
</evidence>
<evidence type="ECO:0000256" key="2">
    <source>
        <dbReference type="ARBA" id="ARBA00006824"/>
    </source>
</evidence>
<dbReference type="PANTHER" id="PTHR11266">
    <property type="entry name" value="PEROXISOMAL MEMBRANE PROTEIN 2, PXMP2 MPV17"/>
    <property type="match status" value="1"/>
</dbReference>
<dbReference type="STRING" id="1611254.A0A2G5SXJ1"/>
<dbReference type="InterPro" id="IPR007248">
    <property type="entry name" value="Mpv17_PMP22"/>
</dbReference>
<evidence type="ECO:0000313" key="9">
    <source>
        <dbReference type="Proteomes" id="UP000230233"/>
    </source>
</evidence>
<evidence type="ECO:0000256" key="5">
    <source>
        <dbReference type="ARBA" id="ARBA00023136"/>
    </source>
</evidence>
<evidence type="ECO:0000256" key="6">
    <source>
        <dbReference type="ARBA" id="ARBA00049743"/>
    </source>
</evidence>
<dbReference type="GO" id="GO:0015267">
    <property type="term" value="F:channel activity"/>
    <property type="evidence" value="ECO:0007669"/>
    <property type="project" value="TreeGrafter"/>
</dbReference>
<accession>A0A2G5SXJ1</accession>
<keyword evidence="9" id="KW-1185">Reference proteome</keyword>
<keyword evidence="5 7" id="KW-0472">Membrane</keyword>
<comment type="caution">
    <text evidence="8">The sequence shown here is derived from an EMBL/GenBank/DDBJ whole genome shotgun (WGS) entry which is preliminary data.</text>
</comment>
<dbReference type="Proteomes" id="UP000230233">
    <property type="component" value="Chromosome X"/>
</dbReference>
<dbReference type="GO" id="GO:1901858">
    <property type="term" value="P:regulation of mitochondrial DNA metabolic process"/>
    <property type="evidence" value="ECO:0007669"/>
    <property type="project" value="TreeGrafter"/>
</dbReference>
<evidence type="ECO:0000256" key="7">
    <source>
        <dbReference type="RuleBase" id="RU363053"/>
    </source>
</evidence>
<gene>
    <name evidence="8" type="primary">Cni-T18D3.9</name>
    <name evidence="8" type="synonym">Cnig_chr_X.g25071</name>
    <name evidence="8" type="ORF">B9Z55_025071</name>
</gene>
<protein>
    <recommendedName>
        <fullName evidence="6">Mitochondrial inner membrane protein Mpv17</fullName>
    </recommendedName>
</protein>
<keyword evidence="3 7" id="KW-0812">Transmembrane</keyword>
<dbReference type="AlphaFoldDB" id="A0A2G5SXJ1"/>